<accession>A0ACB7YZN7</accession>
<proteinExistence type="predicted"/>
<organism evidence="1 2">
    <name type="scientific">Vaccinium darrowii</name>
    <dbReference type="NCBI Taxonomy" id="229202"/>
    <lineage>
        <taxon>Eukaryota</taxon>
        <taxon>Viridiplantae</taxon>
        <taxon>Streptophyta</taxon>
        <taxon>Embryophyta</taxon>
        <taxon>Tracheophyta</taxon>
        <taxon>Spermatophyta</taxon>
        <taxon>Magnoliopsida</taxon>
        <taxon>eudicotyledons</taxon>
        <taxon>Gunneridae</taxon>
        <taxon>Pentapetalae</taxon>
        <taxon>asterids</taxon>
        <taxon>Ericales</taxon>
        <taxon>Ericaceae</taxon>
        <taxon>Vaccinioideae</taxon>
        <taxon>Vaccinieae</taxon>
        <taxon>Vaccinium</taxon>
    </lineage>
</organism>
<comment type="caution">
    <text evidence="1">The sequence shown here is derived from an EMBL/GenBank/DDBJ whole genome shotgun (WGS) entry which is preliminary data.</text>
</comment>
<name>A0ACB7YZN7_9ERIC</name>
<protein>
    <submittedName>
        <fullName evidence="1">Uncharacterized protein</fullName>
    </submittedName>
</protein>
<dbReference type="EMBL" id="CM037153">
    <property type="protein sequence ID" value="KAH7859112.1"/>
    <property type="molecule type" value="Genomic_DNA"/>
</dbReference>
<reference evidence="1 2" key="1">
    <citation type="journal article" date="2021" name="Hortic Res">
        <title>High-quality reference genome and annotation aids understanding of berry development for evergreen blueberry (Vaccinium darrowii).</title>
        <authorList>
            <person name="Yu J."/>
            <person name="Hulse-Kemp A.M."/>
            <person name="Babiker E."/>
            <person name="Staton M."/>
        </authorList>
    </citation>
    <scope>NUCLEOTIDE SEQUENCE [LARGE SCALE GENOMIC DNA]</scope>
    <source>
        <strain evidence="2">cv. NJ 8807/NJ 8810</strain>
        <tissue evidence="1">Young leaf</tissue>
    </source>
</reference>
<sequence length="554" mass="62365">MNQREDVERRLKNACLSGNVADLYALIGEDELILNRVSSPSGFFETDTPLHVAASCGHLDFTKALLLRKPKLATEVDSLRQSALHLASVAGHVEIVQELLRVNVDVCFARDQDGRIPLHLAAMKGRVDVIPKLLGAKGNSIHEKLSKGKTILHLCVQYNKLEVLKTLVQHLHSNNEESLLNSRDDDGNTILHLAAALKQMDTIEYLLGIKSVKDQANVKNQNGFTALDVVEHCPNRDLKTMEIREILSKASVRSGGLGSKPESPPDNPPPLPSQRRGKVRVILQCIYWFWIKYFKADHTWLKEVRGHLITAATLTATMAFQAILSPPGGFWQESGPGHKTEELVGRFRIESGEGPHIAGIATMDSRTYEYRYLNANSSNTNGSSINGSYSYIPLDYSYSYTESPIANYLMINTVMLMASLCTIMLALSGFPTDNKLLIWLLIFTVYTTITCMGLGYVLAMLLVFPETFSSYMFPMVGFFLKCWIGVCGFVLVLHTWHFLVWLCNKFAKLWNKFGNLKRLWKQFGNLEWPRKMFGYLVKTCTRSRGPRAFERLQP</sequence>
<evidence type="ECO:0000313" key="1">
    <source>
        <dbReference type="EMBL" id="KAH7859112.1"/>
    </source>
</evidence>
<keyword evidence="2" id="KW-1185">Reference proteome</keyword>
<dbReference type="Proteomes" id="UP000828048">
    <property type="component" value="Chromosome 3"/>
</dbReference>
<evidence type="ECO:0000313" key="2">
    <source>
        <dbReference type="Proteomes" id="UP000828048"/>
    </source>
</evidence>
<gene>
    <name evidence="1" type="ORF">Vadar_031679</name>
</gene>